<dbReference type="Proteomes" id="UP000663760">
    <property type="component" value="Chromosome 10"/>
</dbReference>
<dbReference type="PANTHER" id="PTHR31170:SF25">
    <property type="entry name" value="BNAA09G04570D PROTEIN"/>
    <property type="match status" value="1"/>
</dbReference>
<dbReference type="OrthoDB" id="672127at2759"/>
<gene>
    <name evidence="1" type="ORF">SI8410_10013893</name>
</gene>
<dbReference type="Pfam" id="PF03140">
    <property type="entry name" value="DUF247"/>
    <property type="match status" value="2"/>
</dbReference>
<dbReference type="PANTHER" id="PTHR31170">
    <property type="entry name" value="BNAC04G53230D PROTEIN"/>
    <property type="match status" value="1"/>
</dbReference>
<protein>
    <submittedName>
        <fullName evidence="1">Uncharacterized protein</fullName>
    </submittedName>
</protein>
<sequence>MEGSVDVTEDPLVHSIKAQISEADDLDANSRFKKPIIHRMRTHVRDEDPGACRPKVVSIGPFHHGDASLRKMETLKRKFTHEEEARAWYSEELELDSNEFVEMMIFDGCFLIELFLTYFREGWVFLGDSDQISQVTELVRVGVKLTRTSIKSRIGSLEIPSLTLEESTKTRLQNLIILELVHPQVGDYFTCYATLMGSIIKTAADVEILRRCGILYGKMQNDEAAHMFKSLCRIAKCD</sequence>
<organism evidence="1 2">
    <name type="scientific">Spirodela intermedia</name>
    <name type="common">Intermediate duckweed</name>
    <dbReference type="NCBI Taxonomy" id="51605"/>
    <lineage>
        <taxon>Eukaryota</taxon>
        <taxon>Viridiplantae</taxon>
        <taxon>Streptophyta</taxon>
        <taxon>Embryophyta</taxon>
        <taxon>Tracheophyta</taxon>
        <taxon>Spermatophyta</taxon>
        <taxon>Magnoliopsida</taxon>
        <taxon>Liliopsida</taxon>
        <taxon>Araceae</taxon>
        <taxon>Lemnoideae</taxon>
        <taxon>Spirodela</taxon>
    </lineage>
</organism>
<accession>A0A7I8L1P8</accession>
<evidence type="ECO:0000313" key="2">
    <source>
        <dbReference type="Proteomes" id="UP000663760"/>
    </source>
</evidence>
<dbReference type="EMBL" id="LR746273">
    <property type="protein sequence ID" value="CAA7403215.1"/>
    <property type="molecule type" value="Genomic_DNA"/>
</dbReference>
<reference evidence="1" key="1">
    <citation type="submission" date="2020-02" db="EMBL/GenBank/DDBJ databases">
        <authorList>
            <person name="Scholz U."/>
            <person name="Mascher M."/>
            <person name="Fiebig A."/>
        </authorList>
    </citation>
    <scope>NUCLEOTIDE SEQUENCE</scope>
</reference>
<keyword evidence="2" id="KW-1185">Reference proteome</keyword>
<dbReference type="InterPro" id="IPR004158">
    <property type="entry name" value="DUF247_pln"/>
</dbReference>
<name>A0A7I8L1P8_SPIIN</name>
<proteinExistence type="predicted"/>
<evidence type="ECO:0000313" key="1">
    <source>
        <dbReference type="EMBL" id="CAA7403215.1"/>
    </source>
</evidence>
<dbReference type="AlphaFoldDB" id="A0A7I8L1P8"/>